<dbReference type="CDD" id="cd10787">
    <property type="entry name" value="LamB_YcsF_like"/>
    <property type="match status" value="1"/>
</dbReference>
<proteinExistence type="predicted"/>
<protein>
    <submittedName>
        <fullName evidence="1">UPF0271 protein</fullName>
    </submittedName>
</protein>
<gene>
    <name evidence="1" type="ORF">SAMN02745674_00535</name>
</gene>
<evidence type="ECO:0000313" key="2">
    <source>
        <dbReference type="Proteomes" id="UP000190061"/>
    </source>
</evidence>
<organism evidence="1 2">
    <name type="scientific">Lysobacter spongiicola DSM 21749</name>
    <dbReference type="NCBI Taxonomy" id="1122188"/>
    <lineage>
        <taxon>Bacteria</taxon>
        <taxon>Pseudomonadati</taxon>
        <taxon>Pseudomonadota</taxon>
        <taxon>Gammaproteobacteria</taxon>
        <taxon>Lysobacterales</taxon>
        <taxon>Lysobacteraceae</taxon>
        <taxon>Novilysobacter</taxon>
    </lineage>
</organism>
<reference evidence="1 2" key="1">
    <citation type="submission" date="2017-02" db="EMBL/GenBank/DDBJ databases">
        <authorList>
            <person name="Peterson S.W."/>
        </authorList>
    </citation>
    <scope>NUCLEOTIDE SEQUENCE [LARGE SCALE GENOMIC DNA]</scope>
    <source>
        <strain evidence="1 2">DSM 21749</strain>
    </source>
</reference>
<accession>A0A1T4MQI3</accession>
<dbReference type="InterPro" id="IPR011330">
    <property type="entry name" value="Glyco_hydro/deAcase_b/a-brl"/>
</dbReference>
<dbReference type="EMBL" id="FUXP01000001">
    <property type="protein sequence ID" value="SJZ69045.1"/>
    <property type="molecule type" value="Genomic_DNA"/>
</dbReference>
<dbReference type="NCBIfam" id="NF003814">
    <property type="entry name" value="PRK05406.1-3"/>
    <property type="match status" value="1"/>
</dbReference>
<dbReference type="PANTHER" id="PTHR30292">
    <property type="entry name" value="UNCHARACTERIZED PROTEIN YBGL-RELATED"/>
    <property type="match status" value="1"/>
</dbReference>
<dbReference type="RefSeq" id="WP_078757134.1">
    <property type="nucleotide sequence ID" value="NZ_FUXP01000001.1"/>
</dbReference>
<dbReference type="OrthoDB" id="9773478at2"/>
<dbReference type="Gene3D" id="3.20.20.370">
    <property type="entry name" value="Glycoside hydrolase/deacetylase"/>
    <property type="match status" value="1"/>
</dbReference>
<dbReference type="NCBIfam" id="NF003816">
    <property type="entry name" value="PRK05406.1-5"/>
    <property type="match status" value="1"/>
</dbReference>
<evidence type="ECO:0000313" key="1">
    <source>
        <dbReference type="EMBL" id="SJZ69045.1"/>
    </source>
</evidence>
<dbReference type="Pfam" id="PF03746">
    <property type="entry name" value="LamB_YcsF"/>
    <property type="match status" value="1"/>
</dbReference>
<dbReference type="PANTHER" id="PTHR30292:SF0">
    <property type="entry name" value="5-OXOPROLINASE SUBUNIT A"/>
    <property type="match status" value="1"/>
</dbReference>
<dbReference type="InterPro" id="IPR005501">
    <property type="entry name" value="LamB/YcsF/PxpA-like"/>
</dbReference>
<dbReference type="GO" id="GO:0005975">
    <property type="term" value="P:carbohydrate metabolic process"/>
    <property type="evidence" value="ECO:0007669"/>
    <property type="project" value="InterPro"/>
</dbReference>
<keyword evidence="2" id="KW-1185">Reference proteome</keyword>
<sequence length="251" mass="26340">MTRTVDFNCDLGEGFDDAAILPWITSASIACGGHAGDLSTMRATLRLCVEHGVAAGAHPSFPDRAHFGRREMALSPAGIEDVVLEQCTLLATIAAEEGIVLSHVKPHGALYNLSARDPTTASAIASAVARVDRSLVLFGLSGSSLVETGEREGLRVAHEVFAERRYGPDARLLPRSDPRAVIAEVDAAVDQAVALATGTGVTTADGPRLRLRADTLCLHGDRSDAPALAREMRKSLERAGVVIRAPGTTSA</sequence>
<dbReference type="STRING" id="1122188.SAMN02745674_00535"/>
<name>A0A1T4MQI3_9GAMM</name>
<dbReference type="PROSITE" id="PS51257">
    <property type="entry name" value="PROKAR_LIPOPROTEIN"/>
    <property type="match status" value="1"/>
</dbReference>
<dbReference type="AlphaFoldDB" id="A0A1T4MQI3"/>
<dbReference type="Proteomes" id="UP000190061">
    <property type="component" value="Unassembled WGS sequence"/>
</dbReference>
<dbReference type="SUPFAM" id="SSF88713">
    <property type="entry name" value="Glycoside hydrolase/deacetylase"/>
    <property type="match status" value="1"/>
</dbReference>